<dbReference type="EMBL" id="BARU01018005">
    <property type="protein sequence ID" value="GAH51347.1"/>
    <property type="molecule type" value="Genomic_DNA"/>
</dbReference>
<reference evidence="1" key="1">
    <citation type="journal article" date="2014" name="Front. Microbiol.">
        <title>High frequency of phylogenetically diverse reductive dehalogenase-homologous genes in deep subseafloor sedimentary metagenomes.</title>
        <authorList>
            <person name="Kawai M."/>
            <person name="Futagami T."/>
            <person name="Toyoda A."/>
            <person name="Takaki Y."/>
            <person name="Nishi S."/>
            <person name="Hori S."/>
            <person name="Arai W."/>
            <person name="Tsubouchi T."/>
            <person name="Morono Y."/>
            <person name="Uchiyama I."/>
            <person name="Ito T."/>
            <person name="Fujiyama A."/>
            <person name="Inagaki F."/>
            <person name="Takami H."/>
        </authorList>
    </citation>
    <scope>NUCLEOTIDE SEQUENCE</scope>
    <source>
        <strain evidence="1">Expedition CK06-06</strain>
    </source>
</reference>
<feature type="non-terminal residue" evidence="1">
    <location>
        <position position="294"/>
    </location>
</feature>
<evidence type="ECO:0000313" key="1">
    <source>
        <dbReference type="EMBL" id="GAH51347.1"/>
    </source>
</evidence>
<comment type="caution">
    <text evidence="1">The sequence shown here is derived from an EMBL/GenBank/DDBJ whole genome shotgun (WGS) entry which is preliminary data.</text>
</comment>
<feature type="non-terminal residue" evidence="1">
    <location>
        <position position="1"/>
    </location>
</feature>
<dbReference type="AlphaFoldDB" id="X1G264"/>
<protein>
    <submittedName>
        <fullName evidence="1">Uncharacterized protein</fullName>
    </submittedName>
</protein>
<sequence length="294" mass="32482">RSSFVADFRTRIIALAGGTPEFEIDIRELYFNYRSNFVDIDVGFFPLEWSAMNVFKTADFFQPAATPFLTGELLSSSRTGIHAIFYFGLFSLEGVYLPLYSAPGSVSDYLGSSLGVGFYPQDIDFDQIDEKPGPTFDHFQAAGRFGLAIAALDLYLLGFHGYSNQEIRTSQTVFEPPASPSLLVEREYGIVDTLGLSTSFELLGFVVSAEATVTFEALVLVDEVVELPQPVGTVTDKVLARAPVLAWSAGFDWKFLPNTRLLFEYSDLHVLEKFDSLDETALAGDTFFAALDII</sequence>
<proteinExistence type="predicted"/>
<name>X1G264_9ZZZZ</name>
<accession>X1G264</accession>
<organism evidence="1">
    <name type="scientific">marine sediment metagenome</name>
    <dbReference type="NCBI Taxonomy" id="412755"/>
    <lineage>
        <taxon>unclassified sequences</taxon>
        <taxon>metagenomes</taxon>
        <taxon>ecological metagenomes</taxon>
    </lineage>
</organism>
<gene>
    <name evidence="1" type="ORF">S03H2_29802</name>
</gene>